<evidence type="ECO:0000313" key="1">
    <source>
        <dbReference type="EMBL" id="OEL31108.1"/>
    </source>
</evidence>
<proteinExistence type="predicted"/>
<sequence>MEVWAHEASAPVLAAHRTEQAVVISSPVTVAARAAAGARARGGVLHPLPRGSCKVEASVHGPEEGEDGSGGGAAVLMIHRNGASRHLLPYFVSCVV</sequence>
<dbReference type="Proteomes" id="UP000095767">
    <property type="component" value="Unassembled WGS sequence"/>
</dbReference>
<gene>
    <name evidence="1" type="ORF">BAE44_0007872</name>
</gene>
<reference evidence="1 2" key="1">
    <citation type="submission" date="2016-09" db="EMBL/GenBank/DDBJ databases">
        <title>The draft genome of Dichanthelium oligosanthes: A C3 panicoid grass species.</title>
        <authorList>
            <person name="Studer A.J."/>
            <person name="Schnable J.C."/>
            <person name="Brutnell T.P."/>
        </authorList>
    </citation>
    <scope>NUCLEOTIDE SEQUENCE [LARGE SCALE GENOMIC DNA]</scope>
    <source>
        <strain evidence="2">cv. Kellogg 1175</strain>
        <tissue evidence="1">Leaf</tissue>
    </source>
</reference>
<protein>
    <submittedName>
        <fullName evidence="1">Uncharacterized protein</fullName>
    </submittedName>
</protein>
<name>A0A1E5W198_9POAL</name>
<organism evidence="1 2">
    <name type="scientific">Dichanthelium oligosanthes</name>
    <dbReference type="NCBI Taxonomy" id="888268"/>
    <lineage>
        <taxon>Eukaryota</taxon>
        <taxon>Viridiplantae</taxon>
        <taxon>Streptophyta</taxon>
        <taxon>Embryophyta</taxon>
        <taxon>Tracheophyta</taxon>
        <taxon>Spermatophyta</taxon>
        <taxon>Magnoliopsida</taxon>
        <taxon>Liliopsida</taxon>
        <taxon>Poales</taxon>
        <taxon>Poaceae</taxon>
        <taxon>PACMAD clade</taxon>
        <taxon>Panicoideae</taxon>
        <taxon>Panicodae</taxon>
        <taxon>Paniceae</taxon>
        <taxon>Dichantheliinae</taxon>
        <taxon>Dichanthelium</taxon>
    </lineage>
</organism>
<accession>A0A1E5W198</accession>
<dbReference type="AlphaFoldDB" id="A0A1E5W198"/>
<comment type="caution">
    <text evidence="1">The sequence shown here is derived from an EMBL/GenBank/DDBJ whole genome shotgun (WGS) entry which is preliminary data.</text>
</comment>
<evidence type="ECO:0000313" key="2">
    <source>
        <dbReference type="Proteomes" id="UP000095767"/>
    </source>
</evidence>
<keyword evidence="2" id="KW-1185">Reference proteome</keyword>
<dbReference type="EMBL" id="LWDX02024170">
    <property type="protein sequence ID" value="OEL31108.1"/>
    <property type="molecule type" value="Genomic_DNA"/>
</dbReference>